<dbReference type="RefSeq" id="WP_093331587.1">
    <property type="nucleotide sequence ID" value="NZ_FOAF01000012.1"/>
</dbReference>
<feature type="transmembrane region" description="Helical" evidence="1">
    <location>
        <begin position="25"/>
        <end position="46"/>
    </location>
</feature>
<keyword evidence="1" id="KW-0472">Membrane</keyword>
<dbReference type="STRING" id="407022.SAMN05661044_05158"/>
<name>A0A1H7YAX1_OLID1</name>
<gene>
    <name evidence="2" type="ORF">SAMN05661044_05158</name>
</gene>
<reference evidence="3" key="1">
    <citation type="submission" date="2016-10" db="EMBL/GenBank/DDBJ databases">
        <authorList>
            <person name="Varghese N."/>
            <person name="Submissions S."/>
        </authorList>
    </citation>
    <scope>NUCLEOTIDE SEQUENCE [LARGE SCALE GENOMIC DNA]</scope>
    <source>
        <strain evidence="3">DSM 18733</strain>
    </source>
</reference>
<evidence type="ECO:0000256" key="1">
    <source>
        <dbReference type="SAM" id="Phobius"/>
    </source>
</evidence>
<sequence>MSTRPDFPTKLRTSTAYRVERLGIFFYKVLVWLFLGVIIGSLVALMQGFMPIWFIVVYIFGSIGLGCIFALLFFLYTDRKQSLVSAPNHGSGSNNAAPARIDAIYFGGVRMMETRDLMVIEVTVFSRLQIPYQTTIRQFMTAEDIDQLHAGDVITFYEDTRDYGYGTVSPKTPAEIIRADVKTFKANKIYPERQKTGLWLLIGRNPNMFTRSISFILIITIFGIGFLSPYMVSGNVDWLLLKIKHFPQKFIFQDKGNFNPEEFKKAYDKAIGYIGDQRIESLLFYKSFTQVTIEPADKPGYLRSRTIRGNSVEWPFMTWTIDDQDRLFTLKSIRYDLLKKALDNAATDHELKNIMYIGFRKGIRWGTRDRRIPPDYKQNHIDIHIVFEGGNESLDYNGETGERLPK</sequence>
<keyword evidence="1" id="KW-0812">Transmembrane</keyword>
<accession>A0A1H7YAX1</accession>
<organism evidence="2 3">
    <name type="scientific">Olivibacter domesticus</name>
    <name type="common">Pseudosphingobacterium domesticum</name>
    <dbReference type="NCBI Taxonomy" id="407022"/>
    <lineage>
        <taxon>Bacteria</taxon>
        <taxon>Pseudomonadati</taxon>
        <taxon>Bacteroidota</taxon>
        <taxon>Sphingobacteriia</taxon>
        <taxon>Sphingobacteriales</taxon>
        <taxon>Sphingobacteriaceae</taxon>
        <taxon>Olivibacter</taxon>
    </lineage>
</organism>
<protein>
    <submittedName>
        <fullName evidence="2">Uncharacterized protein</fullName>
    </submittedName>
</protein>
<proteinExistence type="predicted"/>
<evidence type="ECO:0000313" key="2">
    <source>
        <dbReference type="EMBL" id="SEM42467.1"/>
    </source>
</evidence>
<dbReference type="AlphaFoldDB" id="A0A1H7YAX1"/>
<dbReference type="OrthoDB" id="782988at2"/>
<keyword evidence="3" id="KW-1185">Reference proteome</keyword>
<feature type="transmembrane region" description="Helical" evidence="1">
    <location>
        <begin position="52"/>
        <end position="76"/>
    </location>
</feature>
<keyword evidence="1" id="KW-1133">Transmembrane helix</keyword>
<dbReference type="EMBL" id="FOAF01000012">
    <property type="protein sequence ID" value="SEM42467.1"/>
    <property type="molecule type" value="Genomic_DNA"/>
</dbReference>
<feature type="transmembrane region" description="Helical" evidence="1">
    <location>
        <begin position="213"/>
        <end position="232"/>
    </location>
</feature>
<dbReference type="Proteomes" id="UP000199421">
    <property type="component" value="Unassembled WGS sequence"/>
</dbReference>
<evidence type="ECO:0000313" key="3">
    <source>
        <dbReference type="Proteomes" id="UP000199421"/>
    </source>
</evidence>